<dbReference type="PANTHER" id="PTHR46373:SF2">
    <property type="entry name" value="RWP-RK DOMAIN-CONTAINING PROTEIN"/>
    <property type="match status" value="1"/>
</dbReference>
<evidence type="ECO:0000256" key="1">
    <source>
        <dbReference type="ARBA" id="ARBA00004049"/>
    </source>
</evidence>
<keyword evidence="6" id="KW-0539">Nucleus</keyword>
<dbReference type="GO" id="GO:0003700">
    <property type="term" value="F:DNA-binding transcription factor activity"/>
    <property type="evidence" value="ECO:0007669"/>
    <property type="project" value="InterPro"/>
</dbReference>
<feature type="compositionally biased region" description="Basic and acidic residues" evidence="7">
    <location>
        <begin position="354"/>
        <end position="366"/>
    </location>
</feature>
<reference evidence="9 10" key="1">
    <citation type="journal article" date="2014" name="Genome Biol. Evol.">
        <title>The secreted proteins of Achlya hypogyna and Thraustotheca clavata identify the ancestral oomycete secretome and reveal gene acquisitions by horizontal gene transfer.</title>
        <authorList>
            <person name="Misner I."/>
            <person name="Blouin N."/>
            <person name="Leonard G."/>
            <person name="Richards T.A."/>
            <person name="Lane C.E."/>
        </authorList>
    </citation>
    <scope>NUCLEOTIDE SEQUENCE [LARGE SCALE GENOMIC DNA]</scope>
    <source>
        <strain evidence="9 10">ATCC 48635</strain>
    </source>
</reference>
<proteinExistence type="predicted"/>
<dbReference type="STRING" id="1202772.A0A1V9ZJE2"/>
<evidence type="ECO:0000256" key="7">
    <source>
        <dbReference type="SAM" id="MobiDB-lite"/>
    </source>
</evidence>
<dbReference type="PANTHER" id="PTHR46373">
    <property type="entry name" value="PROTEIN RKD4"/>
    <property type="match status" value="1"/>
</dbReference>
<accession>A0A1V9ZJE2</accession>
<dbReference type="PROSITE" id="PS51519">
    <property type="entry name" value="RWP_RK"/>
    <property type="match status" value="1"/>
</dbReference>
<evidence type="ECO:0000256" key="4">
    <source>
        <dbReference type="ARBA" id="ARBA00023125"/>
    </source>
</evidence>
<evidence type="ECO:0000313" key="10">
    <source>
        <dbReference type="Proteomes" id="UP000243579"/>
    </source>
</evidence>
<dbReference type="OrthoDB" id="6270329at2759"/>
<evidence type="ECO:0000259" key="8">
    <source>
        <dbReference type="PROSITE" id="PS51519"/>
    </source>
</evidence>
<evidence type="ECO:0000256" key="6">
    <source>
        <dbReference type="ARBA" id="ARBA00023242"/>
    </source>
</evidence>
<keyword evidence="2" id="KW-0805">Transcription regulation</keyword>
<comment type="caution">
    <text evidence="9">The sequence shown here is derived from an EMBL/GenBank/DDBJ whole genome shotgun (WGS) entry which is preliminary data.</text>
</comment>
<feature type="compositionally biased region" description="Basic and acidic residues" evidence="7">
    <location>
        <begin position="333"/>
        <end position="344"/>
    </location>
</feature>
<name>A0A1V9ZJE2_ACHHY</name>
<keyword evidence="4" id="KW-0238">DNA-binding</keyword>
<gene>
    <name evidence="9" type="ORF">ACHHYP_09166</name>
</gene>
<feature type="compositionally biased region" description="Polar residues" evidence="7">
    <location>
        <begin position="73"/>
        <end position="86"/>
    </location>
</feature>
<keyword evidence="5" id="KW-0804">Transcription</keyword>
<comment type="function">
    <text evidence="1">Putative transcription factor.</text>
</comment>
<evidence type="ECO:0000313" key="9">
    <source>
        <dbReference type="EMBL" id="OQR98109.1"/>
    </source>
</evidence>
<feature type="region of interest" description="Disordered" evidence="7">
    <location>
        <begin position="320"/>
        <end position="367"/>
    </location>
</feature>
<evidence type="ECO:0000256" key="2">
    <source>
        <dbReference type="ARBA" id="ARBA00023015"/>
    </source>
</evidence>
<dbReference type="EMBL" id="JNBR01000090">
    <property type="protein sequence ID" value="OQR98109.1"/>
    <property type="molecule type" value="Genomic_DNA"/>
</dbReference>
<protein>
    <recommendedName>
        <fullName evidence="8">RWP-RK domain-containing protein</fullName>
    </recommendedName>
</protein>
<keyword evidence="3" id="KW-0175">Coiled coil</keyword>
<organism evidence="9 10">
    <name type="scientific">Achlya hypogyna</name>
    <name type="common">Oomycete</name>
    <name type="synonym">Protoachlya hypogyna</name>
    <dbReference type="NCBI Taxonomy" id="1202772"/>
    <lineage>
        <taxon>Eukaryota</taxon>
        <taxon>Sar</taxon>
        <taxon>Stramenopiles</taxon>
        <taxon>Oomycota</taxon>
        <taxon>Saprolegniomycetes</taxon>
        <taxon>Saprolegniales</taxon>
        <taxon>Achlyaceae</taxon>
        <taxon>Achlya</taxon>
    </lineage>
</organism>
<keyword evidence="10" id="KW-1185">Reference proteome</keyword>
<dbReference type="GO" id="GO:0003677">
    <property type="term" value="F:DNA binding"/>
    <property type="evidence" value="ECO:0007669"/>
    <property type="project" value="UniProtKB-KW"/>
</dbReference>
<evidence type="ECO:0000256" key="3">
    <source>
        <dbReference type="ARBA" id="ARBA00023054"/>
    </source>
</evidence>
<dbReference type="InterPro" id="IPR044607">
    <property type="entry name" value="RKD-like"/>
</dbReference>
<evidence type="ECO:0000256" key="5">
    <source>
        <dbReference type="ARBA" id="ARBA00023163"/>
    </source>
</evidence>
<feature type="region of interest" description="Disordered" evidence="7">
    <location>
        <begin position="54"/>
        <end position="86"/>
    </location>
</feature>
<sequence>MNEKLLVHPLMAADEPFVLRPLKTSNAKPVLPPWRPVVDAAIPSLPRFQTILQTENDGGRSNPAATPQPLVSAESSTLLHESQTQHMRWRAREQELMRRQRHAIAMKEKELGRQRRCAAPHRLQELFMRRQHEQLLQQEQQKRFQRNMYQLTYHRMLAEEDLQRLRHQELLQSQAKAQQLQETKARTFEHAVQQTPLDAASLLPAPAATTSPTSSNNLLAYLLPPVPPPPRNGWNVKDVTLNELRPHFNKPMAAVAQEMGVCITLMKKICRKNGLSRWPHRRIRSLVNRITSLQAVADTVVEKPEKARFQAHIGSLRKELSDVIQNPNGKSRKAQEYERRKDEGSIDGSVSSDDGPRKPPKTKSDVDLSCLEVFKDDKARGSISSLLCD</sequence>
<dbReference type="Pfam" id="PF02042">
    <property type="entry name" value="RWP-RK"/>
    <property type="match status" value="1"/>
</dbReference>
<dbReference type="AlphaFoldDB" id="A0A1V9ZJE2"/>
<dbReference type="Proteomes" id="UP000243579">
    <property type="component" value="Unassembled WGS sequence"/>
</dbReference>
<dbReference type="InterPro" id="IPR003035">
    <property type="entry name" value="RWP-RK_dom"/>
</dbReference>
<feature type="domain" description="RWP-RK" evidence="8">
    <location>
        <begin position="222"/>
        <end position="306"/>
    </location>
</feature>